<dbReference type="InterPro" id="IPR011705">
    <property type="entry name" value="BACK"/>
</dbReference>
<dbReference type="OrthoDB" id="1925334at2759"/>
<reference evidence="4" key="2">
    <citation type="submission" date="2025-09" db="UniProtKB">
        <authorList>
            <consortium name="Ensembl"/>
        </authorList>
    </citation>
    <scope>IDENTIFICATION</scope>
</reference>
<dbReference type="SMART" id="SM00612">
    <property type="entry name" value="Kelch"/>
    <property type="match status" value="4"/>
</dbReference>
<accession>A0A8C7E5V6</accession>
<reference evidence="4" key="1">
    <citation type="submission" date="2025-08" db="UniProtKB">
        <authorList>
            <consortium name="Ensembl"/>
        </authorList>
    </citation>
    <scope>IDENTIFICATION</scope>
</reference>
<keyword evidence="1" id="KW-0880">Kelch repeat</keyword>
<dbReference type="Proteomes" id="UP000694559">
    <property type="component" value="Unplaced"/>
</dbReference>
<dbReference type="InterPro" id="IPR011333">
    <property type="entry name" value="SKP1/BTB/POZ_sf"/>
</dbReference>
<dbReference type="InterPro" id="IPR000210">
    <property type="entry name" value="BTB/POZ_dom"/>
</dbReference>
<dbReference type="PANTHER" id="PTHR45632">
    <property type="entry name" value="LD33804P"/>
    <property type="match status" value="1"/>
</dbReference>
<dbReference type="InterPro" id="IPR017096">
    <property type="entry name" value="BTB-kelch_protein"/>
</dbReference>
<feature type="domain" description="BTB" evidence="3">
    <location>
        <begin position="42"/>
        <end position="109"/>
    </location>
</feature>
<keyword evidence="2" id="KW-0677">Repeat</keyword>
<dbReference type="Pfam" id="PF00651">
    <property type="entry name" value="BTB"/>
    <property type="match status" value="1"/>
</dbReference>
<dbReference type="InterPro" id="IPR015915">
    <property type="entry name" value="Kelch-typ_b-propeller"/>
</dbReference>
<name>A0A8C7E5V6_NAJNA</name>
<proteinExistence type="predicted"/>
<dbReference type="OMA" id="THKGILY"/>
<dbReference type="Ensembl" id="ENSNNAT00000027113.1">
    <property type="protein sequence ID" value="ENSNNAP00000025865.1"/>
    <property type="gene ID" value="ENSNNAG00000016860.1"/>
</dbReference>
<sequence length="526" mass="57308">MASGEAPLGEREVAGGQSLSSDTYLPKLLEGLQNLRSQNALCDVVLEAEGASFPAHRAILAVASSYCKTRFASEAAGRATSLKLAPPVTARGLQGVLSFLYSNRLELTLQTVEEVFRAAEALLVREVMCLSFRFLEGALDRHTCLPILRLAGRLGPEGLRLKVQCWVSKHCGHLLKDPAQLKELDRATLCKMLDRGDTWGLSELQLFQVAICWLEHNGSRQEDAAEVLGHVRFPSISLPDLQKFVQETPVMRTEPACRRYLQEALDYHGQPYVQPLLQSEGSRVRHRNEVLMVLGGRSVDNAICGDVWAADQHCHSWMAIGKLSGPLYNHCVAVLRDFVFVMGGQESADLSLFPLQVFRFDPCRNTWLQLASMLVPRTRFYAGALNERLVAVGGGAPLGMPTDTAEEYRLAKNAWRLLPAFPVPVADHAGATHGGILYISGGEGSLLGKDLTHSQLQLYVTGGGSLRRRSKEDGVWVCHPSRGTWVKVGCLPRTLADHACCSVHLPPGIASLGEAESEGSSDGGGK</sequence>
<dbReference type="Pfam" id="PF07707">
    <property type="entry name" value="BACK"/>
    <property type="match status" value="1"/>
</dbReference>
<evidence type="ECO:0000256" key="1">
    <source>
        <dbReference type="ARBA" id="ARBA00022441"/>
    </source>
</evidence>
<evidence type="ECO:0000256" key="2">
    <source>
        <dbReference type="ARBA" id="ARBA00022737"/>
    </source>
</evidence>
<dbReference type="SMART" id="SM00875">
    <property type="entry name" value="BACK"/>
    <property type="match status" value="1"/>
</dbReference>
<dbReference type="Gene3D" id="2.120.10.80">
    <property type="entry name" value="Kelch-type beta propeller"/>
    <property type="match status" value="1"/>
</dbReference>
<protein>
    <recommendedName>
        <fullName evidence="3">BTB domain-containing protein</fullName>
    </recommendedName>
</protein>
<evidence type="ECO:0000313" key="4">
    <source>
        <dbReference type="Ensembl" id="ENSNNAP00000025865.1"/>
    </source>
</evidence>
<dbReference type="PANTHER" id="PTHR45632:SF15">
    <property type="entry name" value="BTB DOMAIN-CONTAINING PROTEIN"/>
    <property type="match status" value="1"/>
</dbReference>
<dbReference type="PIRSF" id="PIRSF037037">
    <property type="entry name" value="Kelch-like_protein_gigaxonin"/>
    <property type="match status" value="1"/>
</dbReference>
<evidence type="ECO:0000313" key="5">
    <source>
        <dbReference type="Proteomes" id="UP000694559"/>
    </source>
</evidence>
<evidence type="ECO:0000259" key="3">
    <source>
        <dbReference type="PROSITE" id="PS50097"/>
    </source>
</evidence>
<keyword evidence="5" id="KW-1185">Reference proteome</keyword>
<dbReference type="AlphaFoldDB" id="A0A8C7E5V6"/>
<dbReference type="GeneTree" id="ENSGT00940000166451"/>
<organism evidence="4 5">
    <name type="scientific">Naja naja</name>
    <name type="common">Indian cobra</name>
    <dbReference type="NCBI Taxonomy" id="35670"/>
    <lineage>
        <taxon>Eukaryota</taxon>
        <taxon>Metazoa</taxon>
        <taxon>Chordata</taxon>
        <taxon>Craniata</taxon>
        <taxon>Vertebrata</taxon>
        <taxon>Euteleostomi</taxon>
        <taxon>Lepidosauria</taxon>
        <taxon>Squamata</taxon>
        <taxon>Bifurcata</taxon>
        <taxon>Unidentata</taxon>
        <taxon>Episquamata</taxon>
        <taxon>Toxicofera</taxon>
        <taxon>Serpentes</taxon>
        <taxon>Colubroidea</taxon>
        <taxon>Elapidae</taxon>
        <taxon>Elapinae</taxon>
        <taxon>Naja</taxon>
    </lineage>
</organism>
<dbReference type="Gene3D" id="3.30.710.10">
    <property type="entry name" value="Potassium Channel Kv1.1, Chain A"/>
    <property type="match status" value="1"/>
</dbReference>
<dbReference type="SMART" id="SM00225">
    <property type="entry name" value="BTB"/>
    <property type="match status" value="1"/>
</dbReference>
<dbReference type="Gene3D" id="1.25.40.420">
    <property type="match status" value="1"/>
</dbReference>
<dbReference type="SUPFAM" id="SSF54695">
    <property type="entry name" value="POZ domain"/>
    <property type="match status" value="1"/>
</dbReference>
<dbReference type="SUPFAM" id="SSF117281">
    <property type="entry name" value="Kelch motif"/>
    <property type="match status" value="1"/>
</dbReference>
<dbReference type="PROSITE" id="PS50097">
    <property type="entry name" value="BTB"/>
    <property type="match status" value="1"/>
</dbReference>
<dbReference type="InterPro" id="IPR006652">
    <property type="entry name" value="Kelch_1"/>
</dbReference>